<comment type="caution">
    <text evidence="2">The sequence shown here is derived from an EMBL/GenBank/DDBJ whole genome shotgun (WGS) entry which is preliminary data.</text>
</comment>
<gene>
    <name evidence="2" type="ORF">BKA67DRAFT_660935</name>
</gene>
<evidence type="ECO:0000313" key="2">
    <source>
        <dbReference type="EMBL" id="KAH6652172.1"/>
    </source>
</evidence>
<protein>
    <submittedName>
        <fullName evidence="2">Uncharacterized protein</fullName>
    </submittedName>
</protein>
<dbReference type="GeneID" id="70136611"/>
<dbReference type="EMBL" id="JAGPXC010000006">
    <property type="protein sequence ID" value="KAH6652172.1"/>
    <property type="molecule type" value="Genomic_DNA"/>
</dbReference>
<keyword evidence="3" id="KW-1185">Reference proteome</keyword>
<evidence type="ECO:0000256" key="1">
    <source>
        <dbReference type="SAM" id="Phobius"/>
    </source>
</evidence>
<dbReference type="OrthoDB" id="5233278at2759"/>
<organism evidence="2 3">
    <name type="scientific">Truncatella angustata</name>
    <dbReference type="NCBI Taxonomy" id="152316"/>
    <lineage>
        <taxon>Eukaryota</taxon>
        <taxon>Fungi</taxon>
        <taxon>Dikarya</taxon>
        <taxon>Ascomycota</taxon>
        <taxon>Pezizomycotina</taxon>
        <taxon>Sordariomycetes</taxon>
        <taxon>Xylariomycetidae</taxon>
        <taxon>Amphisphaeriales</taxon>
        <taxon>Sporocadaceae</taxon>
        <taxon>Truncatella</taxon>
    </lineage>
</organism>
<evidence type="ECO:0000313" key="3">
    <source>
        <dbReference type="Proteomes" id="UP000758603"/>
    </source>
</evidence>
<proteinExistence type="predicted"/>
<keyword evidence="1" id="KW-1133">Transmembrane helix</keyword>
<sequence>MSVDTVAIISLLWGFFINTLAFLAAHTSLGAYIHHLSSRLMEKLRESGFKWPETPVTPDRQEFFDALKQIRDLQLQNLNEQKVTSDLLRELRDQGTNHHPEIRDVLSESLCRLTTISDGSHAIREALDNHRLRKDVQVALASEVDRILRNLPQSIREAETRPTYRHRRVASA</sequence>
<reference evidence="2" key="1">
    <citation type="journal article" date="2021" name="Nat. Commun.">
        <title>Genetic determinants of endophytism in the Arabidopsis root mycobiome.</title>
        <authorList>
            <person name="Mesny F."/>
            <person name="Miyauchi S."/>
            <person name="Thiergart T."/>
            <person name="Pickel B."/>
            <person name="Atanasova L."/>
            <person name="Karlsson M."/>
            <person name="Huettel B."/>
            <person name="Barry K.W."/>
            <person name="Haridas S."/>
            <person name="Chen C."/>
            <person name="Bauer D."/>
            <person name="Andreopoulos W."/>
            <person name="Pangilinan J."/>
            <person name="LaButti K."/>
            <person name="Riley R."/>
            <person name="Lipzen A."/>
            <person name="Clum A."/>
            <person name="Drula E."/>
            <person name="Henrissat B."/>
            <person name="Kohler A."/>
            <person name="Grigoriev I.V."/>
            <person name="Martin F.M."/>
            <person name="Hacquard S."/>
        </authorList>
    </citation>
    <scope>NUCLEOTIDE SEQUENCE</scope>
    <source>
        <strain evidence="2">MPI-SDFR-AT-0073</strain>
    </source>
</reference>
<keyword evidence="1" id="KW-0472">Membrane</keyword>
<name>A0A9P8ZWJ7_9PEZI</name>
<dbReference type="AlphaFoldDB" id="A0A9P8ZWJ7"/>
<dbReference type="RefSeq" id="XP_045956450.1">
    <property type="nucleotide sequence ID" value="XM_046107720.1"/>
</dbReference>
<feature type="transmembrane region" description="Helical" evidence="1">
    <location>
        <begin position="6"/>
        <end position="33"/>
    </location>
</feature>
<keyword evidence="1" id="KW-0812">Transmembrane</keyword>
<accession>A0A9P8ZWJ7</accession>
<dbReference type="Proteomes" id="UP000758603">
    <property type="component" value="Unassembled WGS sequence"/>
</dbReference>